<sequence>MSLRVGKPASGAGGARRTVLAGSDAGARRRRRARRRTGAAAALLLAGTLAVAGCSASSVDSSDKAAGSAHSAPAPPVAGTGAVQDNGSGSTGASAPSSAKGGGKAPQLSAKYLVRTASLSVRTPHVADVLTQARALAASAGGYSGNENTEVDSAGHATSTVQLRVPPAAYESVLDDLAKLGTLLSRKVSVQDVTGQVVDVQSRVKSQQASVDRVRKLMDQATDLDDVVSLESELSTREAALESLEAQESSLAEQTNLATISLTLTEPPVTAAPRKEPKVAHDGFWTQVGHALRGGWHAFYLALRAVFVAVSAMLPFLAVVALLLVAYRVVRRRWVPRRVEPARWGEKRFVGSEPLPRHPEEGAGEPEEDREVPVAPPMPRQAPRGGGAAGSGE</sequence>
<evidence type="ECO:0000313" key="4">
    <source>
        <dbReference type="EMBL" id="NJP48339.1"/>
    </source>
</evidence>
<feature type="domain" description="DUF4349" evidence="3">
    <location>
        <begin position="113"/>
        <end position="328"/>
    </location>
</feature>
<dbReference type="EMBL" id="JAATEJ010000046">
    <property type="protein sequence ID" value="NJP48339.1"/>
    <property type="molecule type" value="Genomic_DNA"/>
</dbReference>
<evidence type="ECO:0000259" key="3">
    <source>
        <dbReference type="Pfam" id="PF14257"/>
    </source>
</evidence>
<gene>
    <name evidence="4" type="ORF">HCN08_33800</name>
</gene>
<evidence type="ECO:0000256" key="1">
    <source>
        <dbReference type="SAM" id="MobiDB-lite"/>
    </source>
</evidence>
<feature type="transmembrane region" description="Helical" evidence="2">
    <location>
        <begin position="306"/>
        <end position="330"/>
    </location>
</feature>
<keyword evidence="2" id="KW-1133">Transmembrane helix</keyword>
<evidence type="ECO:0000256" key="2">
    <source>
        <dbReference type="SAM" id="Phobius"/>
    </source>
</evidence>
<dbReference type="Proteomes" id="UP000734511">
    <property type="component" value="Unassembled WGS sequence"/>
</dbReference>
<accession>A0ABX1A179</accession>
<dbReference type="RefSeq" id="WP_167987164.1">
    <property type="nucleotide sequence ID" value="NZ_JAATEJ010000046.1"/>
</dbReference>
<name>A0ABX1A179_9ACTN</name>
<protein>
    <submittedName>
        <fullName evidence="4">DUF4349 domain-containing protein</fullName>
    </submittedName>
</protein>
<feature type="compositionally biased region" description="Basic and acidic residues" evidence="1">
    <location>
        <begin position="348"/>
        <end position="361"/>
    </location>
</feature>
<feature type="compositionally biased region" description="Low complexity" evidence="1">
    <location>
        <begin position="60"/>
        <end position="99"/>
    </location>
</feature>
<reference evidence="4 5" key="1">
    <citation type="submission" date="2020-03" db="EMBL/GenBank/DDBJ databases">
        <title>WGS of actinomycetes isolated from Thailand.</title>
        <authorList>
            <person name="Thawai C."/>
        </authorList>
    </citation>
    <scope>NUCLEOTIDE SEQUENCE [LARGE SCALE GENOMIC DNA]</scope>
    <source>
        <strain evidence="4 5">PRB2-1</strain>
    </source>
</reference>
<keyword evidence="5" id="KW-1185">Reference proteome</keyword>
<feature type="region of interest" description="Disordered" evidence="1">
    <location>
        <begin position="60"/>
        <end position="107"/>
    </location>
</feature>
<feature type="compositionally biased region" description="Gly residues" evidence="1">
    <location>
        <begin position="384"/>
        <end position="393"/>
    </location>
</feature>
<feature type="region of interest" description="Disordered" evidence="1">
    <location>
        <begin position="1"/>
        <end position="37"/>
    </location>
</feature>
<evidence type="ECO:0000313" key="5">
    <source>
        <dbReference type="Proteomes" id="UP000734511"/>
    </source>
</evidence>
<dbReference type="Pfam" id="PF14257">
    <property type="entry name" value="DUF4349"/>
    <property type="match status" value="1"/>
</dbReference>
<proteinExistence type="predicted"/>
<organism evidence="4 5">
    <name type="scientific">Actinacidiphila epipremni</name>
    <dbReference type="NCBI Taxonomy" id="2053013"/>
    <lineage>
        <taxon>Bacteria</taxon>
        <taxon>Bacillati</taxon>
        <taxon>Actinomycetota</taxon>
        <taxon>Actinomycetes</taxon>
        <taxon>Kitasatosporales</taxon>
        <taxon>Streptomycetaceae</taxon>
        <taxon>Actinacidiphila</taxon>
    </lineage>
</organism>
<comment type="caution">
    <text evidence="4">The sequence shown here is derived from an EMBL/GenBank/DDBJ whole genome shotgun (WGS) entry which is preliminary data.</text>
</comment>
<keyword evidence="2" id="KW-0472">Membrane</keyword>
<feature type="compositionally biased region" description="Basic residues" evidence="1">
    <location>
        <begin position="28"/>
        <end position="37"/>
    </location>
</feature>
<keyword evidence="2" id="KW-0812">Transmembrane</keyword>
<feature type="region of interest" description="Disordered" evidence="1">
    <location>
        <begin position="348"/>
        <end position="393"/>
    </location>
</feature>
<dbReference type="InterPro" id="IPR025645">
    <property type="entry name" value="DUF4349"/>
</dbReference>